<dbReference type="InterPro" id="IPR022148">
    <property type="entry name" value="CopG_antitoxin"/>
</dbReference>
<dbReference type="Proteomes" id="UP000005289">
    <property type="component" value="Chromosome"/>
</dbReference>
<proteinExistence type="predicted"/>
<evidence type="ECO:0000313" key="1">
    <source>
        <dbReference type="EMBL" id="AHE96965.1"/>
    </source>
</evidence>
<dbReference type="CDD" id="cd21631">
    <property type="entry name" value="RHH_CopG_NikR-like"/>
    <property type="match status" value="1"/>
</dbReference>
<dbReference type="SUPFAM" id="SSF47598">
    <property type="entry name" value="Ribbon-helix-helix"/>
    <property type="match status" value="1"/>
</dbReference>
<dbReference type="Pfam" id="PF12441">
    <property type="entry name" value="CopG_antitoxin"/>
    <property type="match status" value="1"/>
</dbReference>
<sequence>MNDKEKLPAPPPLQTDEAAEQFVDQADLTRYDLSRFRPVNFEFEKKTARVNMRLPEPLLRAVKAKAQTRGIPYQRLIREAIERALEDEST</sequence>
<dbReference type="InterPro" id="IPR010985">
    <property type="entry name" value="Ribbon_hlx_hlx"/>
</dbReference>
<protein>
    <submittedName>
        <fullName evidence="1">Uncharacterized protein</fullName>
    </submittedName>
</protein>
<gene>
    <name evidence="1" type="ORF">THITH_00290</name>
</gene>
<dbReference type="RefSeq" id="WP_006746533.1">
    <property type="nucleotide sequence ID" value="NZ_CP007029.1"/>
</dbReference>
<organism evidence="1 2">
    <name type="scientific">Thioalkalivibrio paradoxus ARh 1</name>
    <dbReference type="NCBI Taxonomy" id="713585"/>
    <lineage>
        <taxon>Bacteria</taxon>
        <taxon>Pseudomonadati</taxon>
        <taxon>Pseudomonadota</taxon>
        <taxon>Gammaproteobacteria</taxon>
        <taxon>Chromatiales</taxon>
        <taxon>Ectothiorhodospiraceae</taxon>
        <taxon>Thioalkalivibrio</taxon>
    </lineage>
</organism>
<dbReference type="AlphaFoldDB" id="W0DJA0"/>
<dbReference type="KEGG" id="tti:THITH_00290"/>
<dbReference type="HOGENOM" id="CLU_179401_1_0_6"/>
<evidence type="ECO:0000313" key="2">
    <source>
        <dbReference type="Proteomes" id="UP000005289"/>
    </source>
</evidence>
<dbReference type="EMBL" id="CP007029">
    <property type="protein sequence ID" value="AHE96965.1"/>
    <property type="molecule type" value="Genomic_DNA"/>
</dbReference>
<dbReference type="OrthoDB" id="7107921at2"/>
<dbReference type="GO" id="GO:0006355">
    <property type="term" value="P:regulation of DNA-templated transcription"/>
    <property type="evidence" value="ECO:0007669"/>
    <property type="project" value="InterPro"/>
</dbReference>
<name>W0DJA0_9GAMM</name>
<accession>W0DJA0</accession>
<reference evidence="1 2" key="1">
    <citation type="submission" date="2013-12" db="EMBL/GenBank/DDBJ databases">
        <authorList>
            <consortium name="DOE Joint Genome Institute"/>
            <person name="Muyzer G."/>
            <person name="Huntemann M."/>
            <person name="Han J."/>
            <person name="Chen A."/>
            <person name="Kyrpides N."/>
            <person name="Mavromatis K."/>
            <person name="Markowitz V."/>
            <person name="Palaniappan K."/>
            <person name="Ivanova N."/>
            <person name="Schaumberg A."/>
            <person name="Pati A."/>
            <person name="Liolios K."/>
            <person name="Nordberg H.P."/>
            <person name="Cantor M.N."/>
            <person name="Hua S.X."/>
            <person name="Woyke T."/>
        </authorList>
    </citation>
    <scope>NUCLEOTIDE SEQUENCE [LARGE SCALE GENOMIC DNA]</scope>
    <source>
        <strain evidence="1 2">ARh 1</strain>
    </source>
</reference>
<keyword evidence="2" id="KW-1185">Reference proteome</keyword>